<dbReference type="Pfam" id="PF02225">
    <property type="entry name" value="PA"/>
    <property type="match status" value="1"/>
</dbReference>
<keyword evidence="3" id="KW-1185">Reference proteome</keyword>
<feature type="domain" description="PA" evidence="1">
    <location>
        <begin position="219"/>
        <end position="254"/>
    </location>
</feature>
<reference evidence="2 3" key="1">
    <citation type="submission" date="2019-11" db="EMBL/GenBank/DDBJ databases">
        <title>Gordonia sp. nov., a novel actinobacterium isolated from mangrove soil in Hainan.</title>
        <authorList>
            <person name="Huang X."/>
            <person name="Xie Y."/>
            <person name="Chu X."/>
            <person name="Xiao K."/>
        </authorList>
    </citation>
    <scope>NUCLEOTIDE SEQUENCE [LARGE SCALE GENOMIC DNA]</scope>
    <source>
        <strain evidence="2 3">HNM0687</strain>
    </source>
</reference>
<dbReference type="RefSeq" id="WP_160901679.1">
    <property type="nucleotide sequence ID" value="NZ_CP102850.1"/>
</dbReference>
<sequence length="309" mass="33590">MKDSDWVVVARGAAETIAHLATSLGSRSADDVDLFACWTEDTTLFVVFRSRWGADAPLSGLARDIRLGDYDGHYDGKPDHLGDDILAFDVIEPAAYPLVASRRSDAIRWRRLPTDATWQLPPSLSALRGLRDHDTSNGRYVAFLAPPEILRNPPPTIPPATNHTPSASRPVTSYRYWSSDVIAQIDSRPIALWPLPFSSGADIVDMPIRMIGHGCGVGADLTGWIAVATNGTCSVEEKYSATRDAGAAGLIILAPGDDIERRYWTTPRVTLTEMPVLTAIDPAAVDHLLTAATATIRFDAQVVVDQRHP</sequence>
<protein>
    <recommendedName>
        <fullName evidence="1">PA domain-containing protein</fullName>
    </recommendedName>
</protein>
<evidence type="ECO:0000313" key="3">
    <source>
        <dbReference type="Proteomes" id="UP000475545"/>
    </source>
</evidence>
<gene>
    <name evidence="2" type="ORF">GIY30_09010</name>
</gene>
<evidence type="ECO:0000259" key="1">
    <source>
        <dbReference type="Pfam" id="PF02225"/>
    </source>
</evidence>
<dbReference type="AlphaFoldDB" id="A0A6L7GNH9"/>
<organism evidence="2 3">
    <name type="scientific">Gordonia mangrovi</name>
    <dbReference type="NCBI Taxonomy" id="2665643"/>
    <lineage>
        <taxon>Bacteria</taxon>
        <taxon>Bacillati</taxon>
        <taxon>Actinomycetota</taxon>
        <taxon>Actinomycetes</taxon>
        <taxon>Mycobacteriales</taxon>
        <taxon>Gordoniaceae</taxon>
        <taxon>Gordonia</taxon>
    </lineage>
</organism>
<dbReference type="SUPFAM" id="SSF52025">
    <property type="entry name" value="PA domain"/>
    <property type="match status" value="1"/>
</dbReference>
<evidence type="ECO:0000313" key="2">
    <source>
        <dbReference type="EMBL" id="MXP21489.1"/>
    </source>
</evidence>
<comment type="caution">
    <text evidence="2">The sequence shown here is derived from an EMBL/GenBank/DDBJ whole genome shotgun (WGS) entry which is preliminary data.</text>
</comment>
<dbReference type="Gene3D" id="3.50.30.30">
    <property type="match status" value="1"/>
</dbReference>
<dbReference type="EMBL" id="WMBR01000002">
    <property type="protein sequence ID" value="MXP21489.1"/>
    <property type="molecule type" value="Genomic_DNA"/>
</dbReference>
<dbReference type="InterPro" id="IPR046450">
    <property type="entry name" value="PA_dom_sf"/>
</dbReference>
<proteinExistence type="predicted"/>
<accession>A0A6L7GNH9</accession>
<dbReference type="InterPro" id="IPR003137">
    <property type="entry name" value="PA_domain"/>
</dbReference>
<dbReference type="Proteomes" id="UP000475545">
    <property type="component" value="Unassembled WGS sequence"/>
</dbReference>
<name>A0A6L7GNH9_9ACTN</name>